<keyword evidence="1" id="KW-0479">Metal-binding</keyword>
<dbReference type="InterPro" id="IPR052839">
    <property type="entry name" value="Mito_gene_expr_regulator"/>
</dbReference>
<dbReference type="Gene3D" id="6.10.140.2220">
    <property type="match status" value="1"/>
</dbReference>
<dbReference type="Proteomes" id="UP001498398">
    <property type="component" value="Unassembled WGS sequence"/>
</dbReference>
<sequence>MEGLASAFSGLPYFNPMMMLNRSETCATRRLSQCWGFGISMNDVSQKFYGDPEDATDLSPEDFFARKAVIEEVEKWCDEMEDKPELIYQNKWTPILYLYEIVKSSAKRERDWGHLVFTDMTLTRFLIVMVFPPACNCGNLSHHDYDALTRYHADRFMSLLTYLRHEWKESDNDPQWVRATYTTPEHRFKLNPDFLAKFHEPESTSTTAKPPVFHVTADNFIPTLFESELEKIDNVVAQGGRKSRAEPSTRDKVLGTKEGRPNVSSAFKNKNPRQCSYCEKVSKDKDLQKCSRCKLVFYCGRECQRMGWPSHKHFCKAA</sequence>
<dbReference type="PANTHER" id="PTHR46920:SF1">
    <property type="entry name" value="PROTEIN MSS51 HOMOLOG, MITOCHONDRIAL-RELATED"/>
    <property type="match status" value="1"/>
</dbReference>
<accession>A0ABR1JMP4</accession>
<protein>
    <recommendedName>
        <fullName evidence="6">MYND-type domain-containing protein</fullName>
    </recommendedName>
</protein>
<comment type="caution">
    <text evidence="7">The sequence shown here is derived from an EMBL/GenBank/DDBJ whole genome shotgun (WGS) entry which is preliminary data.</text>
</comment>
<gene>
    <name evidence="7" type="ORF">VKT23_006409</name>
</gene>
<evidence type="ECO:0000313" key="8">
    <source>
        <dbReference type="Proteomes" id="UP001498398"/>
    </source>
</evidence>
<dbReference type="PROSITE" id="PS01360">
    <property type="entry name" value="ZF_MYND_1"/>
    <property type="match status" value="1"/>
</dbReference>
<evidence type="ECO:0000313" key="7">
    <source>
        <dbReference type="EMBL" id="KAK7464243.1"/>
    </source>
</evidence>
<keyword evidence="8" id="KW-1185">Reference proteome</keyword>
<evidence type="ECO:0000256" key="5">
    <source>
        <dbReference type="SAM" id="MobiDB-lite"/>
    </source>
</evidence>
<feature type="compositionally biased region" description="Basic and acidic residues" evidence="5">
    <location>
        <begin position="243"/>
        <end position="260"/>
    </location>
</feature>
<feature type="domain" description="MYND-type" evidence="6">
    <location>
        <begin position="275"/>
        <end position="315"/>
    </location>
</feature>
<dbReference type="PANTHER" id="PTHR46920">
    <property type="match status" value="1"/>
</dbReference>
<organism evidence="7 8">
    <name type="scientific">Marasmiellus scandens</name>
    <dbReference type="NCBI Taxonomy" id="2682957"/>
    <lineage>
        <taxon>Eukaryota</taxon>
        <taxon>Fungi</taxon>
        <taxon>Dikarya</taxon>
        <taxon>Basidiomycota</taxon>
        <taxon>Agaricomycotina</taxon>
        <taxon>Agaricomycetes</taxon>
        <taxon>Agaricomycetidae</taxon>
        <taxon>Agaricales</taxon>
        <taxon>Marasmiineae</taxon>
        <taxon>Omphalotaceae</taxon>
        <taxon>Marasmiellus</taxon>
    </lineage>
</organism>
<dbReference type="Pfam" id="PF01753">
    <property type="entry name" value="zf-MYND"/>
    <property type="match status" value="1"/>
</dbReference>
<dbReference type="SUPFAM" id="SSF144232">
    <property type="entry name" value="HIT/MYND zinc finger-like"/>
    <property type="match status" value="1"/>
</dbReference>
<name>A0ABR1JMP4_9AGAR</name>
<evidence type="ECO:0000256" key="2">
    <source>
        <dbReference type="ARBA" id="ARBA00022771"/>
    </source>
</evidence>
<dbReference type="InterPro" id="IPR002893">
    <property type="entry name" value="Znf_MYND"/>
</dbReference>
<reference evidence="7 8" key="1">
    <citation type="submission" date="2024-01" db="EMBL/GenBank/DDBJ databases">
        <title>A draft genome for the cacao thread blight pathogen Marasmiellus scandens.</title>
        <authorList>
            <person name="Baruah I.K."/>
            <person name="Leung J."/>
            <person name="Bukari Y."/>
            <person name="Amoako-Attah I."/>
            <person name="Meinhardt L.W."/>
            <person name="Bailey B.A."/>
            <person name="Cohen S.P."/>
        </authorList>
    </citation>
    <scope>NUCLEOTIDE SEQUENCE [LARGE SCALE GENOMIC DNA]</scope>
    <source>
        <strain evidence="7 8">GH-19</strain>
    </source>
</reference>
<dbReference type="EMBL" id="JBANRG010000008">
    <property type="protein sequence ID" value="KAK7464243.1"/>
    <property type="molecule type" value="Genomic_DNA"/>
</dbReference>
<evidence type="ECO:0000256" key="1">
    <source>
        <dbReference type="ARBA" id="ARBA00022723"/>
    </source>
</evidence>
<proteinExistence type="predicted"/>
<keyword evidence="3" id="KW-0862">Zinc</keyword>
<evidence type="ECO:0000256" key="4">
    <source>
        <dbReference type="PROSITE-ProRule" id="PRU00134"/>
    </source>
</evidence>
<evidence type="ECO:0000256" key="3">
    <source>
        <dbReference type="ARBA" id="ARBA00022833"/>
    </source>
</evidence>
<feature type="region of interest" description="Disordered" evidence="5">
    <location>
        <begin position="239"/>
        <end position="265"/>
    </location>
</feature>
<evidence type="ECO:0000259" key="6">
    <source>
        <dbReference type="PROSITE" id="PS50865"/>
    </source>
</evidence>
<dbReference type="PROSITE" id="PS50865">
    <property type="entry name" value="ZF_MYND_2"/>
    <property type="match status" value="1"/>
</dbReference>
<keyword evidence="2 4" id="KW-0863">Zinc-finger</keyword>